<feature type="domain" description="Tectonic-1-3 N-terminal" evidence="8">
    <location>
        <begin position="68"/>
        <end position="155"/>
    </location>
</feature>
<name>A0AAW1F6W9_ZOAVI</name>
<comment type="caution">
    <text evidence="9">The sequence shown here is derived from an EMBL/GenBank/DDBJ whole genome shotgun (WGS) entry which is preliminary data.</text>
</comment>
<dbReference type="PANTHER" id="PTHR14611">
    <property type="entry name" value="TECTONIC FAMILY MEMBER"/>
    <property type="match status" value="1"/>
</dbReference>
<dbReference type="Proteomes" id="UP001488805">
    <property type="component" value="Unassembled WGS sequence"/>
</dbReference>
<evidence type="ECO:0000256" key="3">
    <source>
        <dbReference type="ARBA" id="ARBA00022729"/>
    </source>
</evidence>
<dbReference type="PANTHER" id="PTHR14611:SF4">
    <property type="entry name" value="TECTONIC-3"/>
    <property type="match status" value="1"/>
</dbReference>
<evidence type="ECO:0000256" key="2">
    <source>
        <dbReference type="ARBA" id="ARBA00011495"/>
    </source>
</evidence>
<proteinExistence type="inferred from homology"/>
<sequence length="591" mass="63189">MNFRQWYYSLQICIILCGRLARAATDAGLTSSVTPTPVIGDPFSSATPAPGGTIEAVTLDSTSGSEAPTVVTEAAPATTVQPQLTSGGCLCDLTPGFCDIGCCCDTVDCGIANLSTVFTGCPQKAISGVCIEKWLMFMANVDASLVTVTDSLFCVRPEDNATQPLRAPPQYPGLGDSYHFSPPAPTSSSHSRGFYRVDDVIQTYFSSSTVWGLLRQPSPGAAAAFCINGNPAKFLRSASLSCTRMLTPQSCTTDPNFNARSYFSDLSLIKIPTVETAQVSDLLIPVTPLSDWPAPSEQNNSCVNVVKNVEFVIGYTGRGELTHVTVNVVLADVDPNQSLLQTHSVQFQLATPNSTSGGPIPAVGIKVGSPVIGRFDGELKPLNTLGVSQSGECSSDPRRRAPILFAHNTVTGCTFSSPSRDCSELRSHMYGILQGLATPDVIAMNSGSQPDWTRVITQECPVSPQETCESGCVLPKSLSIRVLWARQGLLDLPQNYILGAKYLFQCQHFKCPKSSPISLTTEVTFVDSTVYPEPPRGSPQPNWKFPFGFFTRGTAELDGHIVINGSVTEKITRGLMLLTALLLTGLELFNG</sequence>
<evidence type="ECO:0000313" key="9">
    <source>
        <dbReference type="EMBL" id="KAK9530432.1"/>
    </source>
</evidence>
<dbReference type="EMBL" id="JBCEZU010000100">
    <property type="protein sequence ID" value="KAK9530432.1"/>
    <property type="molecule type" value="Genomic_DNA"/>
</dbReference>
<keyword evidence="3 6" id="KW-0732">Signal</keyword>
<evidence type="ECO:0000313" key="10">
    <source>
        <dbReference type="Proteomes" id="UP001488805"/>
    </source>
</evidence>
<accession>A0AAW1F6W9</accession>
<evidence type="ECO:0000256" key="4">
    <source>
        <dbReference type="ARBA" id="ARBA00022794"/>
    </source>
</evidence>
<dbReference type="AlphaFoldDB" id="A0AAW1F6W9"/>
<comment type="similarity">
    <text evidence="1">Belongs to the tectonic family.</text>
</comment>
<dbReference type="GO" id="GO:0060271">
    <property type="term" value="P:cilium assembly"/>
    <property type="evidence" value="ECO:0007669"/>
    <property type="project" value="TreeGrafter"/>
</dbReference>
<dbReference type="InterPro" id="IPR011677">
    <property type="entry name" value="TCTN1-3_dom"/>
</dbReference>
<keyword evidence="4" id="KW-0970">Cilium biogenesis/degradation</keyword>
<gene>
    <name evidence="9" type="ORF">VZT92_011932</name>
</gene>
<keyword evidence="5" id="KW-0325">Glycoprotein</keyword>
<feature type="domain" description="Tectonic-1-3" evidence="7">
    <location>
        <begin position="378"/>
        <end position="527"/>
    </location>
</feature>
<comment type="subunit">
    <text evidence="2">Part of the tectonic-like complex (also named B9 complex).</text>
</comment>
<feature type="domain" description="Tectonic-1-3" evidence="7">
    <location>
        <begin position="193"/>
        <end position="347"/>
    </location>
</feature>
<evidence type="ECO:0000256" key="5">
    <source>
        <dbReference type="ARBA" id="ARBA00023180"/>
    </source>
</evidence>
<protein>
    <recommendedName>
        <fullName evidence="11">Tectonic domain-containing protein</fullName>
    </recommendedName>
</protein>
<evidence type="ECO:0000256" key="6">
    <source>
        <dbReference type="SAM" id="SignalP"/>
    </source>
</evidence>
<evidence type="ECO:0008006" key="11">
    <source>
        <dbReference type="Google" id="ProtNLM"/>
    </source>
</evidence>
<keyword evidence="10" id="KW-1185">Reference proteome</keyword>
<dbReference type="InterPro" id="IPR040354">
    <property type="entry name" value="TCTN1-3"/>
</dbReference>
<dbReference type="InterPro" id="IPR057724">
    <property type="entry name" value="TCTN1-3_N"/>
</dbReference>
<evidence type="ECO:0000256" key="1">
    <source>
        <dbReference type="ARBA" id="ARBA00007633"/>
    </source>
</evidence>
<dbReference type="GO" id="GO:0007224">
    <property type="term" value="P:smoothened signaling pathway"/>
    <property type="evidence" value="ECO:0007669"/>
    <property type="project" value="TreeGrafter"/>
</dbReference>
<evidence type="ECO:0000259" key="8">
    <source>
        <dbReference type="Pfam" id="PF25752"/>
    </source>
</evidence>
<feature type="signal peptide" evidence="6">
    <location>
        <begin position="1"/>
        <end position="23"/>
    </location>
</feature>
<feature type="chain" id="PRO_5043687970" description="Tectonic domain-containing protein" evidence="6">
    <location>
        <begin position="24"/>
        <end position="591"/>
    </location>
</feature>
<dbReference type="Pfam" id="PF25752">
    <property type="entry name" value="DUF1619_N"/>
    <property type="match status" value="1"/>
</dbReference>
<reference evidence="9 10" key="1">
    <citation type="journal article" date="2024" name="Genome Biol. Evol.">
        <title>Chromosome-level genome assembly of the viviparous eelpout Zoarces viviparus.</title>
        <authorList>
            <person name="Fuhrmann N."/>
            <person name="Brasseur M.V."/>
            <person name="Bakowski C.E."/>
            <person name="Podsiadlowski L."/>
            <person name="Prost S."/>
            <person name="Krehenwinkel H."/>
            <person name="Mayer C."/>
        </authorList>
    </citation>
    <scope>NUCLEOTIDE SEQUENCE [LARGE SCALE GENOMIC DNA]</scope>
    <source>
        <strain evidence="9">NO-MEL_2022_Ind0_liver</strain>
    </source>
</reference>
<dbReference type="Pfam" id="PF07773">
    <property type="entry name" value="TCTN_DUF1619"/>
    <property type="match status" value="2"/>
</dbReference>
<evidence type="ECO:0000259" key="7">
    <source>
        <dbReference type="Pfam" id="PF07773"/>
    </source>
</evidence>
<organism evidence="9 10">
    <name type="scientific">Zoarces viviparus</name>
    <name type="common">Viviparous eelpout</name>
    <name type="synonym">Blennius viviparus</name>
    <dbReference type="NCBI Taxonomy" id="48416"/>
    <lineage>
        <taxon>Eukaryota</taxon>
        <taxon>Metazoa</taxon>
        <taxon>Chordata</taxon>
        <taxon>Craniata</taxon>
        <taxon>Vertebrata</taxon>
        <taxon>Euteleostomi</taxon>
        <taxon>Actinopterygii</taxon>
        <taxon>Neopterygii</taxon>
        <taxon>Teleostei</taxon>
        <taxon>Neoteleostei</taxon>
        <taxon>Acanthomorphata</taxon>
        <taxon>Eupercaria</taxon>
        <taxon>Perciformes</taxon>
        <taxon>Cottioidei</taxon>
        <taxon>Zoarcales</taxon>
        <taxon>Zoarcidae</taxon>
        <taxon>Zoarcinae</taxon>
        <taxon>Zoarces</taxon>
    </lineage>
</organism>